<evidence type="ECO:0000256" key="1">
    <source>
        <dbReference type="SAM" id="MobiDB-lite"/>
    </source>
</evidence>
<keyword evidence="3" id="KW-1185">Reference proteome</keyword>
<name>A0A165R7L4_9AGAM</name>
<proteinExistence type="predicted"/>
<dbReference type="InParanoid" id="A0A165R7L4"/>
<evidence type="ECO:0000313" key="2">
    <source>
        <dbReference type="EMBL" id="KZT23419.1"/>
    </source>
</evidence>
<feature type="compositionally biased region" description="Polar residues" evidence="1">
    <location>
        <begin position="15"/>
        <end position="27"/>
    </location>
</feature>
<feature type="region of interest" description="Disordered" evidence="1">
    <location>
        <begin position="1"/>
        <end position="30"/>
    </location>
</feature>
<gene>
    <name evidence="2" type="ORF">NEOLEDRAFT_1136467</name>
</gene>
<dbReference type="InterPro" id="IPR024080">
    <property type="entry name" value="Neurolysin/TOP_N"/>
</dbReference>
<dbReference type="EMBL" id="KV425585">
    <property type="protein sequence ID" value="KZT23419.1"/>
    <property type="molecule type" value="Genomic_DNA"/>
</dbReference>
<dbReference type="AlphaFoldDB" id="A0A165R7L4"/>
<sequence>MASSSLSRVAPRWDLSTSGHRSETVSPSKELRDAFSDAEGKFKAYTTERSMRLDVHHGGQCKMSAWKNIQDSGYQLGSRDWWTGCI</sequence>
<dbReference type="Gene3D" id="1.20.1050.40">
    <property type="entry name" value="Endopeptidase. Chain P, domain 1"/>
    <property type="match status" value="1"/>
</dbReference>
<protein>
    <submittedName>
        <fullName evidence="2">Uncharacterized protein</fullName>
    </submittedName>
</protein>
<evidence type="ECO:0000313" key="3">
    <source>
        <dbReference type="Proteomes" id="UP000076761"/>
    </source>
</evidence>
<accession>A0A165R7L4</accession>
<dbReference type="Proteomes" id="UP000076761">
    <property type="component" value="Unassembled WGS sequence"/>
</dbReference>
<reference evidence="2 3" key="1">
    <citation type="journal article" date="2016" name="Mol. Biol. Evol.">
        <title>Comparative Genomics of Early-Diverging Mushroom-Forming Fungi Provides Insights into the Origins of Lignocellulose Decay Capabilities.</title>
        <authorList>
            <person name="Nagy L.G."/>
            <person name="Riley R."/>
            <person name="Tritt A."/>
            <person name="Adam C."/>
            <person name="Daum C."/>
            <person name="Floudas D."/>
            <person name="Sun H."/>
            <person name="Yadav J.S."/>
            <person name="Pangilinan J."/>
            <person name="Larsson K.H."/>
            <person name="Matsuura K."/>
            <person name="Barry K."/>
            <person name="Labutti K."/>
            <person name="Kuo R."/>
            <person name="Ohm R.A."/>
            <person name="Bhattacharya S.S."/>
            <person name="Shirouzu T."/>
            <person name="Yoshinaga Y."/>
            <person name="Martin F.M."/>
            <person name="Grigoriev I.V."/>
            <person name="Hibbett D.S."/>
        </authorList>
    </citation>
    <scope>NUCLEOTIDE SEQUENCE [LARGE SCALE GENOMIC DNA]</scope>
    <source>
        <strain evidence="2 3">HHB14362 ss-1</strain>
    </source>
</reference>
<organism evidence="2 3">
    <name type="scientific">Neolentinus lepideus HHB14362 ss-1</name>
    <dbReference type="NCBI Taxonomy" id="1314782"/>
    <lineage>
        <taxon>Eukaryota</taxon>
        <taxon>Fungi</taxon>
        <taxon>Dikarya</taxon>
        <taxon>Basidiomycota</taxon>
        <taxon>Agaricomycotina</taxon>
        <taxon>Agaricomycetes</taxon>
        <taxon>Gloeophyllales</taxon>
        <taxon>Gloeophyllaceae</taxon>
        <taxon>Neolentinus</taxon>
    </lineage>
</organism>